<organism evidence="1 2">
    <name type="scientific">Sinorhizobium psoraleae</name>
    <dbReference type="NCBI Taxonomy" id="520838"/>
    <lineage>
        <taxon>Bacteria</taxon>
        <taxon>Pseudomonadati</taxon>
        <taxon>Pseudomonadota</taxon>
        <taxon>Alphaproteobacteria</taxon>
        <taxon>Hyphomicrobiales</taxon>
        <taxon>Rhizobiaceae</taxon>
        <taxon>Sinorhizobium/Ensifer group</taxon>
        <taxon>Sinorhizobium</taxon>
    </lineage>
</organism>
<protein>
    <submittedName>
        <fullName evidence="1">Uncharacterized protein</fullName>
    </submittedName>
</protein>
<evidence type="ECO:0000313" key="1">
    <source>
        <dbReference type="EMBL" id="MCZ4088735.1"/>
    </source>
</evidence>
<sequence>MEREFKAWLEAGGAKAETARNTRAYAVRTIENNLEALSSPHADLDAAWSADRFEQLRRKLRDLREDFRQGGTSYRILMPESNNPYNRLSSWRSWLGQYGQFLSGEPRGQRDADRIRQYVLEHYIEAARERDAETVDVLVREVNDALGLHQAWPNICQALTNSIFLDMAEVEAPERIGAPKVRRQSSDIG</sequence>
<accession>A0ABT4K9V2</accession>
<proteinExistence type="predicted"/>
<dbReference type="RefSeq" id="WP_269274739.1">
    <property type="nucleotide sequence ID" value="NZ_JAPVOI010000002.1"/>
</dbReference>
<dbReference type="EMBL" id="JAPVOI010000002">
    <property type="protein sequence ID" value="MCZ4088735.1"/>
    <property type="molecule type" value="Genomic_DNA"/>
</dbReference>
<reference evidence="1" key="1">
    <citation type="submission" date="2022-10" db="EMBL/GenBank/DDBJ databases">
        <title>Whole genome sequencing of three plant growth promoting bacteria isolated from Vachellia tortilis subsp. raddiana in Morocco.</title>
        <authorList>
            <person name="Hnini M."/>
            <person name="Zouagui R."/>
            <person name="Zouagui H."/>
            <person name="Chemao Elfihri M.-W."/>
            <person name="Ibrahimi A."/>
            <person name="Sbabou L."/>
            <person name="Aurag J."/>
        </authorList>
    </citation>
    <scope>NUCLEOTIDE SEQUENCE</scope>
    <source>
        <strain evidence="1">LMR678</strain>
    </source>
</reference>
<comment type="caution">
    <text evidence="1">The sequence shown here is derived from an EMBL/GenBank/DDBJ whole genome shotgun (WGS) entry which is preliminary data.</text>
</comment>
<evidence type="ECO:0000313" key="2">
    <source>
        <dbReference type="Proteomes" id="UP001079430"/>
    </source>
</evidence>
<keyword evidence="2" id="KW-1185">Reference proteome</keyword>
<dbReference type="Proteomes" id="UP001079430">
    <property type="component" value="Unassembled WGS sequence"/>
</dbReference>
<name>A0ABT4K9V2_9HYPH</name>
<gene>
    <name evidence="1" type="ORF">O3W52_01045</name>
</gene>